<dbReference type="STRING" id="143223.SAMN05878281_0562"/>
<dbReference type="InterPro" id="IPR010982">
    <property type="entry name" value="Lambda_DNA-bd_dom_sf"/>
</dbReference>
<protein>
    <submittedName>
        <fullName evidence="5">Transcriptional regulator, LacI family</fullName>
    </submittedName>
</protein>
<dbReference type="GO" id="GO:0003700">
    <property type="term" value="F:DNA-binding transcription factor activity"/>
    <property type="evidence" value="ECO:0007669"/>
    <property type="project" value="TreeGrafter"/>
</dbReference>
<evidence type="ECO:0000313" key="5">
    <source>
        <dbReference type="EMBL" id="SHM40418.1"/>
    </source>
</evidence>
<reference evidence="6" key="1">
    <citation type="submission" date="2016-11" db="EMBL/GenBank/DDBJ databases">
        <authorList>
            <person name="Varghese N."/>
            <person name="Submissions S."/>
        </authorList>
    </citation>
    <scope>NUCLEOTIDE SEQUENCE [LARGE SCALE GENOMIC DNA]</scope>
    <source>
        <strain evidence="6">ACAM 48</strain>
    </source>
</reference>
<keyword evidence="6" id="KW-1185">Reference proteome</keyword>
<evidence type="ECO:0000256" key="2">
    <source>
        <dbReference type="ARBA" id="ARBA00023125"/>
    </source>
</evidence>
<dbReference type="PANTHER" id="PTHR30146">
    <property type="entry name" value="LACI-RELATED TRANSCRIPTIONAL REPRESSOR"/>
    <property type="match status" value="1"/>
</dbReference>
<dbReference type="CDD" id="cd01392">
    <property type="entry name" value="HTH_LacI"/>
    <property type="match status" value="1"/>
</dbReference>
<dbReference type="SMART" id="SM00354">
    <property type="entry name" value="HTH_LACI"/>
    <property type="match status" value="1"/>
</dbReference>
<dbReference type="AlphaFoldDB" id="A0A1M7III8"/>
<dbReference type="Pfam" id="PF00356">
    <property type="entry name" value="LacI"/>
    <property type="match status" value="1"/>
</dbReference>
<dbReference type="PANTHER" id="PTHR30146:SF144">
    <property type="entry name" value="LACI-FAMILY TRANSCRIPTION REGULATOR"/>
    <property type="match status" value="1"/>
</dbReference>
<dbReference type="SUPFAM" id="SSF53822">
    <property type="entry name" value="Periplasmic binding protein-like I"/>
    <property type="match status" value="1"/>
</dbReference>
<gene>
    <name evidence="5" type="ORF">SAMN05878281_0562</name>
</gene>
<dbReference type="PROSITE" id="PS50932">
    <property type="entry name" value="HTH_LACI_2"/>
    <property type="match status" value="1"/>
</dbReference>
<dbReference type="EMBL" id="LT670848">
    <property type="protein sequence ID" value="SHM40418.1"/>
    <property type="molecule type" value="Genomic_DNA"/>
</dbReference>
<sequence length="354" mass="39965">MTIKEIAKLANVSLGTVDRVIHNRGKVSKKTKEKVLEILERVNYQPNMFARGLVLNKTYSICALIPSYNEGEYWEMPARGLKKAEENLKQFGINLEIFYFDQNSVQSFIKHSNKIISLKPDGVILAPVINFEAVKWSLQLKRLQIPFSVIDSKISNSGALGFIGQDAFQSGKLAAKLLCSEINGQGVISIISIKSNENHNKKLQLRTEGFKEYIYNSDFIDNISLVEFDIHQGSLDWKNTLKNACSPNGDTVGIFVPSSKVYYAADCIVENFAEMKKIKLVGYDLIKNTVSHLESGVISYVIGQRPESQGYAALDVFYKHLVNRQAVESEKYLPLDIITRENLMYYNAKIDTNE</sequence>
<dbReference type="Gene3D" id="3.40.50.2300">
    <property type="match status" value="2"/>
</dbReference>
<keyword evidence="2" id="KW-0238">DNA-binding</keyword>
<dbReference type="InterPro" id="IPR000843">
    <property type="entry name" value="HTH_LacI"/>
</dbReference>
<dbReference type="SUPFAM" id="SSF47413">
    <property type="entry name" value="lambda repressor-like DNA-binding domains"/>
    <property type="match status" value="1"/>
</dbReference>
<dbReference type="Proteomes" id="UP000190235">
    <property type="component" value="Chromosome I"/>
</dbReference>
<dbReference type="InterPro" id="IPR025997">
    <property type="entry name" value="SBP_2_dom"/>
</dbReference>
<dbReference type="OrthoDB" id="628703at2"/>
<feature type="domain" description="HTH lacI-type" evidence="4">
    <location>
        <begin position="1"/>
        <end position="55"/>
    </location>
</feature>
<dbReference type="RefSeq" id="WP_079733882.1">
    <property type="nucleotide sequence ID" value="NZ_LT670848.1"/>
</dbReference>
<proteinExistence type="predicted"/>
<dbReference type="InterPro" id="IPR028082">
    <property type="entry name" value="Peripla_BP_I"/>
</dbReference>
<keyword evidence="3" id="KW-0804">Transcription</keyword>
<accession>A0A1M7III8</accession>
<dbReference type="Pfam" id="PF13407">
    <property type="entry name" value="Peripla_BP_4"/>
    <property type="match status" value="1"/>
</dbReference>
<evidence type="ECO:0000256" key="3">
    <source>
        <dbReference type="ARBA" id="ARBA00023163"/>
    </source>
</evidence>
<evidence type="ECO:0000313" key="6">
    <source>
        <dbReference type="Proteomes" id="UP000190235"/>
    </source>
</evidence>
<dbReference type="Gene3D" id="1.10.260.40">
    <property type="entry name" value="lambda repressor-like DNA-binding domains"/>
    <property type="match status" value="1"/>
</dbReference>
<name>A0A1M7III8_9FLAO</name>
<organism evidence="5 6">
    <name type="scientific">Salegentibacter salegens</name>
    <dbReference type="NCBI Taxonomy" id="143223"/>
    <lineage>
        <taxon>Bacteria</taxon>
        <taxon>Pseudomonadati</taxon>
        <taxon>Bacteroidota</taxon>
        <taxon>Flavobacteriia</taxon>
        <taxon>Flavobacteriales</taxon>
        <taxon>Flavobacteriaceae</taxon>
        <taxon>Salegentibacter</taxon>
    </lineage>
</organism>
<dbReference type="PROSITE" id="PS00356">
    <property type="entry name" value="HTH_LACI_1"/>
    <property type="match status" value="1"/>
</dbReference>
<dbReference type="GO" id="GO:0000976">
    <property type="term" value="F:transcription cis-regulatory region binding"/>
    <property type="evidence" value="ECO:0007669"/>
    <property type="project" value="TreeGrafter"/>
</dbReference>
<keyword evidence="1" id="KW-0805">Transcription regulation</keyword>
<evidence type="ECO:0000256" key="1">
    <source>
        <dbReference type="ARBA" id="ARBA00023015"/>
    </source>
</evidence>
<evidence type="ECO:0000259" key="4">
    <source>
        <dbReference type="PROSITE" id="PS50932"/>
    </source>
</evidence>